<keyword evidence="1" id="KW-0812">Transmembrane</keyword>
<evidence type="ECO:0000313" key="3">
    <source>
        <dbReference type="Proteomes" id="UP001476798"/>
    </source>
</evidence>
<sequence>MTHHRQIFICSTNNTMMFTAMVCYWFGVGLPPLPSGLGLDCNTSSFSMLYHRLNNDLLFIPAGHQSGLIKQKNEPIRTSLSNASLIYLCANKLKYMLKR</sequence>
<organism evidence="2 3">
    <name type="scientific">Goodea atripinnis</name>
    <dbReference type="NCBI Taxonomy" id="208336"/>
    <lineage>
        <taxon>Eukaryota</taxon>
        <taxon>Metazoa</taxon>
        <taxon>Chordata</taxon>
        <taxon>Craniata</taxon>
        <taxon>Vertebrata</taxon>
        <taxon>Euteleostomi</taxon>
        <taxon>Actinopterygii</taxon>
        <taxon>Neopterygii</taxon>
        <taxon>Teleostei</taxon>
        <taxon>Neoteleostei</taxon>
        <taxon>Acanthomorphata</taxon>
        <taxon>Ovalentaria</taxon>
        <taxon>Atherinomorphae</taxon>
        <taxon>Cyprinodontiformes</taxon>
        <taxon>Goodeidae</taxon>
        <taxon>Goodea</taxon>
    </lineage>
</organism>
<keyword evidence="3" id="KW-1185">Reference proteome</keyword>
<evidence type="ECO:0000313" key="2">
    <source>
        <dbReference type="EMBL" id="MEQ2177947.1"/>
    </source>
</evidence>
<accession>A0ABV0P2L9</accession>
<keyword evidence="1" id="KW-0472">Membrane</keyword>
<dbReference type="Proteomes" id="UP001476798">
    <property type="component" value="Unassembled WGS sequence"/>
</dbReference>
<dbReference type="EMBL" id="JAHRIO010060465">
    <property type="protein sequence ID" value="MEQ2177947.1"/>
    <property type="molecule type" value="Genomic_DNA"/>
</dbReference>
<evidence type="ECO:0000256" key="1">
    <source>
        <dbReference type="SAM" id="Phobius"/>
    </source>
</evidence>
<reference evidence="2 3" key="1">
    <citation type="submission" date="2021-06" db="EMBL/GenBank/DDBJ databases">
        <authorList>
            <person name="Palmer J.M."/>
        </authorList>
    </citation>
    <scope>NUCLEOTIDE SEQUENCE [LARGE SCALE GENOMIC DNA]</scope>
    <source>
        <strain evidence="2 3">GA_2019</strain>
        <tissue evidence="2">Muscle</tissue>
    </source>
</reference>
<comment type="caution">
    <text evidence="2">The sequence shown here is derived from an EMBL/GenBank/DDBJ whole genome shotgun (WGS) entry which is preliminary data.</text>
</comment>
<feature type="transmembrane region" description="Helical" evidence="1">
    <location>
        <begin position="7"/>
        <end position="27"/>
    </location>
</feature>
<gene>
    <name evidence="2" type="ORF">GOODEAATRI_009055</name>
</gene>
<name>A0ABV0P2L9_9TELE</name>
<protein>
    <submittedName>
        <fullName evidence="2">Uncharacterized protein</fullName>
    </submittedName>
</protein>
<keyword evidence="1" id="KW-1133">Transmembrane helix</keyword>
<proteinExistence type="predicted"/>